<feature type="chain" id="PRO_5038361629" description="DUF4367 domain-containing protein" evidence="1">
    <location>
        <begin position="21"/>
        <end position="183"/>
    </location>
</feature>
<keyword evidence="1" id="KW-0732">Signal</keyword>
<protein>
    <recommendedName>
        <fullName evidence="4">DUF4367 domain-containing protein</fullName>
    </recommendedName>
</protein>
<dbReference type="PROSITE" id="PS51257">
    <property type="entry name" value="PROKAR_LIPOPROTEIN"/>
    <property type="match status" value="1"/>
</dbReference>
<evidence type="ECO:0000313" key="2">
    <source>
        <dbReference type="EMBL" id="MWV43041.1"/>
    </source>
</evidence>
<evidence type="ECO:0000313" key="3">
    <source>
        <dbReference type="Proteomes" id="UP000460318"/>
    </source>
</evidence>
<accession>A0A7X3LEY8</accession>
<keyword evidence="3" id="KW-1185">Reference proteome</keyword>
<gene>
    <name evidence="2" type="ORF">GRF59_05310</name>
</gene>
<name>A0A7X3LEY8_9BACL</name>
<organism evidence="2 3">
    <name type="scientific">Paenibacillus dendrobii</name>
    <dbReference type="NCBI Taxonomy" id="2691084"/>
    <lineage>
        <taxon>Bacteria</taxon>
        <taxon>Bacillati</taxon>
        <taxon>Bacillota</taxon>
        <taxon>Bacilli</taxon>
        <taxon>Bacillales</taxon>
        <taxon>Paenibacillaceae</taxon>
        <taxon>Paenibacillus</taxon>
    </lineage>
</organism>
<evidence type="ECO:0008006" key="4">
    <source>
        <dbReference type="Google" id="ProtNLM"/>
    </source>
</evidence>
<dbReference type="RefSeq" id="WP_160496591.1">
    <property type="nucleotide sequence ID" value="NZ_WUBI01000001.1"/>
</dbReference>
<sequence>MSKYAGMVAIGFISVQLLLAGCSSTDSTYTDYGKPVHDTRMVITEKGLKWDIDKTAPSFEETIADFPFEVKQIKLPFPPTSTAASPIEAPFDMIQLTYANLEMGRQLILVESNPEDDSTLNGKTGPQLKNGEKTYIQSDSHSSALSWRHDGLTYLLISNKVKNQQFVPLYSPDELVKVADTIQ</sequence>
<reference evidence="2 3" key="1">
    <citation type="submission" date="2019-12" db="EMBL/GenBank/DDBJ databases">
        <title>Paenibacillus sp. nov., an endophytic bacterium isolated from the stem of Dendrobium.</title>
        <authorList>
            <person name="Zhao R."/>
        </authorList>
    </citation>
    <scope>NUCLEOTIDE SEQUENCE [LARGE SCALE GENOMIC DNA]</scope>
    <source>
        <strain evidence="2 3">HJL G12</strain>
    </source>
</reference>
<comment type="caution">
    <text evidence="2">The sequence shown here is derived from an EMBL/GenBank/DDBJ whole genome shotgun (WGS) entry which is preliminary data.</text>
</comment>
<dbReference type="EMBL" id="WUBI01000001">
    <property type="protein sequence ID" value="MWV43041.1"/>
    <property type="molecule type" value="Genomic_DNA"/>
</dbReference>
<dbReference type="AlphaFoldDB" id="A0A7X3LEY8"/>
<feature type="signal peptide" evidence="1">
    <location>
        <begin position="1"/>
        <end position="20"/>
    </location>
</feature>
<proteinExistence type="predicted"/>
<dbReference type="Proteomes" id="UP000460318">
    <property type="component" value="Unassembled WGS sequence"/>
</dbReference>
<evidence type="ECO:0000256" key="1">
    <source>
        <dbReference type="SAM" id="SignalP"/>
    </source>
</evidence>